<dbReference type="InterPro" id="IPR032675">
    <property type="entry name" value="LRR_dom_sf"/>
</dbReference>
<dbReference type="Gene3D" id="1.20.1280.50">
    <property type="match status" value="1"/>
</dbReference>
<accession>A0A4Y7T9C2</accession>
<feature type="region of interest" description="Disordered" evidence="1">
    <location>
        <begin position="625"/>
        <end position="663"/>
    </location>
</feature>
<dbReference type="STRING" id="71717.A0A4Y7T9C2"/>
<comment type="caution">
    <text evidence="2">The sequence shown here is derived from an EMBL/GenBank/DDBJ whole genome shotgun (WGS) entry which is preliminary data.</text>
</comment>
<sequence length="682" mass="74772">MTTYARPRPAPIDTLPVELLSYIFTLGTHATAEPLPSGGLGDASDGAPVFDAESVKTPLVFASVSRYWRQVALNTPSLWTSLCITLELVRPAEDPSSSSTPTAFDKRHITSYLAMSRHHPIDILIDARDQEWDFQEDEITPDSYTYTPPFSVEHIQTVVSLLLPHLSRWRSFNVLTDTWKPMRRALELINPAILQNGAPQLESLSLMRCNDFVSFSQEFEPKSLKDPYFLSSTAPVSSPHPASLLPRLRHLSLRGVHVDWSSLSAALSLSKTGLYSLELCSHCSDVRPSLSELHNLLSCNPRLQNLVVSGSGPSVPTVIDEVVDTIHHEFDGVLLPNLSQLSLGYRSGLEGQTVLQLVNAPGLKSLVLEEATYPADPEVIDAGSLLTYLGTGEFHSIKERYLAAYDLSNGGQYQVKTRKDSTSSITTCVGGGIEIDGRLIEDDEDDMTLVDFDTKPHPPFPLLTNLALKNVRSSSTQPISTMFGSLQSLQTLELVGMPVHPLYTLLPEPAKFFSAEPLTSATASSSTLPPVQMHCPQLRSISLQDTTSLVKVEDLNFILNQFVADRKTHGSCSLEDIEIQLGPNAPLASCAIKLQDGEVSTIGEVIDAQRPCSLEKSGVKVDIRRHPSAMERDVEQNDAMDYSSDDGTLEDEDDSAPFDEGGAFNDPHFDAYYTSVSYLSGR</sequence>
<proteinExistence type="predicted"/>
<dbReference type="Proteomes" id="UP000298030">
    <property type="component" value="Unassembled WGS sequence"/>
</dbReference>
<reference evidence="2 3" key="1">
    <citation type="journal article" date="2019" name="Nat. Ecol. Evol.">
        <title>Megaphylogeny resolves global patterns of mushroom evolution.</title>
        <authorList>
            <person name="Varga T."/>
            <person name="Krizsan K."/>
            <person name="Foldi C."/>
            <person name="Dima B."/>
            <person name="Sanchez-Garcia M."/>
            <person name="Sanchez-Ramirez S."/>
            <person name="Szollosi G.J."/>
            <person name="Szarkandi J.G."/>
            <person name="Papp V."/>
            <person name="Albert L."/>
            <person name="Andreopoulos W."/>
            <person name="Angelini C."/>
            <person name="Antonin V."/>
            <person name="Barry K.W."/>
            <person name="Bougher N.L."/>
            <person name="Buchanan P."/>
            <person name="Buyck B."/>
            <person name="Bense V."/>
            <person name="Catcheside P."/>
            <person name="Chovatia M."/>
            <person name="Cooper J."/>
            <person name="Damon W."/>
            <person name="Desjardin D."/>
            <person name="Finy P."/>
            <person name="Geml J."/>
            <person name="Haridas S."/>
            <person name="Hughes K."/>
            <person name="Justo A."/>
            <person name="Karasinski D."/>
            <person name="Kautmanova I."/>
            <person name="Kiss B."/>
            <person name="Kocsube S."/>
            <person name="Kotiranta H."/>
            <person name="LaButti K.M."/>
            <person name="Lechner B.E."/>
            <person name="Liimatainen K."/>
            <person name="Lipzen A."/>
            <person name="Lukacs Z."/>
            <person name="Mihaltcheva S."/>
            <person name="Morgado L.N."/>
            <person name="Niskanen T."/>
            <person name="Noordeloos M.E."/>
            <person name="Ohm R.A."/>
            <person name="Ortiz-Santana B."/>
            <person name="Ovrebo C."/>
            <person name="Racz N."/>
            <person name="Riley R."/>
            <person name="Savchenko A."/>
            <person name="Shiryaev A."/>
            <person name="Soop K."/>
            <person name="Spirin V."/>
            <person name="Szebenyi C."/>
            <person name="Tomsovsky M."/>
            <person name="Tulloss R.E."/>
            <person name="Uehling J."/>
            <person name="Grigoriev I.V."/>
            <person name="Vagvolgyi C."/>
            <person name="Papp T."/>
            <person name="Martin F.M."/>
            <person name="Miettinen O."/>
            <person name="Hibbett D.S."/>
            <person name="Nagy L.G."/>
        </authorList>
    </citation>
    <scope>NUCLEOTIDE SEQUENCE [LARGE SCALE GENOMIC DNA]</scope>
    <source>
        <strain evidence="2 3">FP101781</strain>
    </source>
</reference>
<evidence type="ECO:0000313" key="3">
    <source>
        <dbReference type="Proteomes" id="UP000298030"/>
    </source>
</evidence>
<dbReference type="EMBL" id="QPFP01000021">
    <property type="protein sequence ID" value="TEB30766.1"/>
    <property type="molecule type" value="Genomic_DNA"/>
</dbReference>
<evidence type="ECO:0000256" key="1">
    <source>
        <dbReference type="SAM" id="MobiDB-lite"/>
    </source>
</evidence>
<evidence type="ECO:0000313" key="2">
    <source>
        <dbReference type="EMBL" id="TEB30766.1"/>
    </source>
</evidence>
<feature type="compositionally biased region" description="Acidic residues" evidence="1">
    <location>
        <begin position="643"/>
        <end position="657"/>
    </location>
</feature>
<feature type="compositionally biased region" description="Basic and acidic residues" evidence="1">
    <location>
        <begin position="625"/>
        <end position="635"/>
    </location>
</feature>
<gene>
    <name evidence="2" type="ORF">FA13DRAFT_1791927</name>
</gene>
<dbReference type="AlphaFoldDB" id="A0A4Y7T9C2"/>
<dbReference type="SUPFAM" id="SSF52047">
    <property type="entry name" value="RNI-like"/>
    <property type="match status" value="1"/>
</dbReference>
<name>A0A4Y7T9C2_COPMI</name>
<keyword evidence="3" id="KW-1185">Reference proteome</keyword>
<dbReference type="Gene3D" id="3.80.10.10">
    <property type="entry name" value="Ribonuclease Inhibitor"/>
    <property type="match status" value="1"/>
</dbReference>
<protein>
    <submittedName>
        <fullName evidence="2">Uncharacterized protein</fullName>
    </submittedName>
</protein>
<dbReference type="OrthoDB" id="3237066at2759"/>
<organism evidence="2 3">
    <name type="scientific">Coprinellus micaceus</name>
    <name type="common">Glistening ink-cap mushroom</name>
    <name type="synonym">Coprinus micaceus</name>
    <dbReference type="NCBI Taxonomy" id="71717"/>
    <lineage>
        <taxon>Eukaryota</taxon>
        <taxon>Fungi</taxon>
        <taxon>Dikarya</taxon>
        <taxon>Basidiomycota</taxon>
        <taxon>Agaricomycotina</taxon>
        <taxon>Agaricomycetes</taxon>
        <taxon>Agaricomycetidae</taxon>
        <taxon>Agaricales</taxon>
        <taxon>Agaricineae</taxon>
        <taxon>Psathyrellaceae</taxon>
        <taxon>Coprinellus</taxon>
    </lineage>
</organism>